<feature type="domain" description="Flagellar basal body rod protein N-terminal" evidence="6">
    <location>
        <begin position="3"/>
        <end position="33"/>
    </location>
</feature>
<dbReference type="PANTHER" id="PTHR30435">
    <property type="entry name" value="FLAGELLAR PROTEIN"/>
    <property type="match status" value="1"/>
</dbReference>
<evidence type="ECO:0000313" key="11">
    <source>
        <dbReference type="Proteomes" id="UP000266693"/>
    </source>
</evidence>
<dbReference type="Gene3D" id="2.60.98.20">
    <property type="entry name" value="Flagellar hook protein FlgE"/>
    <property type="match status" value="1"/>
</dbReference>
<comment type="function">
    <text evidence="5">A flexible structure which links the flagellar filament to the drive apparatus in the basal body.</text>
</comment>
<dbReference type="AlphaFoldDB" id="A0A396RPV1"/>
<keyword evidence="10" id="KW-0282">Flagellum</keyword>
<evidence type="ECO:0000256" key="1">
    <source>
        <dbReference type="ARBA" id="ARBA00004117"/>
    </source>
</evidence>
<dbReference type="Pfam" id="PF06429">
    <property type="entry name" value="Flg_bbr_C"/>
    <property type="match status" value="1"/>
</dbReference>
<comment type="similarity">
    <text evidence="2 5">Belongs to the flagella basal body rod proteins family.</text>
</comment>
<dbReference type="InterPro" id="IPR011491">
    <property type="entry name" value="FlgE_D2"/>
</dbReference>
<organism evidence="10 11">
    <name type="scientific">Sphingomonas gilva</name>
    <dbReference type="NCBI Taxonomy" id="2305907"/>
    <lineage>
        <taxon>Bacteria</taxon>
        <taxon>Pseudomonadati</taxon>
        <taxon>Pseudomonadota</taxon>
        <taxon>Alphaproteobacteria</taxon>
        <taxon>Sphingomonadales</taxon>
        <taxon>Sphingomonadaceae</taxon>
        <taxon>Sphingomonas</taxon>
    </lineage>
</organism>
<keyword evidence="4 5" id="KW-0975">Bacterial flagellum</keyword>
<name>A0A396RPV1_9SPHN</name>
<protein>
    <recommendedName>
        <fullName evidence="3 5">Flagellar hook protein FlgE</fullName>
    </recommendedName>
</protein>
<dbReference type="SUPFAM" id="SSF117143">
    <property type="entry name" value="Flagellar hook protein flgE"/>
    <property type="match status" value="1"/>
</dbReference>
<dbReference type="InterPro" id="IPR010930">
    <property type="entry name" value="Flg_bb/hook_C_dom"/>
</dbReference>
<dbReference type="Proteomes" id="UP000266693">
    <property type="component" value="Unassembled WGS sequence"/>
</dbReference>
<feature type="domain" description="Flagellar hook protein FlgE D2" evidence="8">
    <location>
        <begin position="183"/>
        <end position="314"/>
    </location>
</feature>
<evidence type="ECO:0000259" key="9">
    <source>
        <dbReference type="Pfam" id="PF22692"/>
    </source>
</evidence>
<dbReference type="Pfam" id="PF22692">
    <property type="entry name" value="LlgE_F_G_D1"/>
    <property type="match status" value="1"/>
</dbReference>
<evidence type="ECO:0000256" key="2">
    <source>
        <dbReference type="ARBA" id="ARBA00009677"/>
    </source>
</evidence>
<dbReference type="EMBL" id="QWLV01000002">
    <property type="protein sequence ID" value="RHW18478.1"/>
    <property type="molecule type" value="Genomic_DNA"/>
</dbReference>
<dbReference type="Pfam" id="PF00460">
    <property type="entry name" value="Flg_bb_rod"/>
    <property type="match status" value="1"/>
</dbReference>
<sequence length="433" mass="44241">MSFYTSLSGLKGAQADLSVISNNVANVGTIGFKKSRTEFGDIISASPLQSGSVAGQGARLKGIVQQFGQGGFQASERALDLAISGQGFFVTRNDLTGGAVSFTRAGSFGVDQNRYVTDGRGAYLQVLPVDSQGIVTATGLAATRNLQVPLTSGTAKATGNVSLATTLPTSADLPAARAVYQNGTPYAFDRLDPNSYNYSTATSVFDVSGNEIPATVYYTRTKLPDAADPTTTWEARLFVGGQEVSSNPAQAAPAAPLTLTFDATGAMTSPVGGVQYATSQASSGAAPLALTIDYSGTAQAAAPFTLKAFEQDGYAAGQLDNVSVSNDGIVSATFSNGDTIPLGKLALANFANPGGLRQLGDAAWSLTGRSGEAIVGEAAKGGFGVIQSGALEQANVDITEELVALISAQRNFQANAKAIETANALTQTIVNLG</sequence>
<feature type="domain" description="Flagellar hook protein FlgE/F/G-like D1" evidence="9">
    <location>
        <begin position="82"/>
        <end position="149"/>
    </location>
</feature>
<dbReference type="GO" id="GO:0009425">
    <property type="term" value="C:bacterial-type flagellum basal body"/>
    <property type="evidence" value="ECO:0007669"/>
    <property type="project" value="UniProtKB-SubCell"/>
</dbReference>
<keyword evidence="11" id="KW-1185">Reference proteome</keyword>
<evidence type="ECO:0000259" key="7">
    <source>
        <dbReference type="Pfam" id="PF06429"/>
    </source>
</evidence>
<proteinExistence type="inferred from homology"/>
<dbReference type="GO" id="GO:0005829">
    <property type="term" value="C:cytosol"/>
    <property type="evidence" value="ECO:0007669"/>
    <property type="project" value="TreeGrafter"/>
</dbReference>
<evidence type="ECO:0000313" key="10">
    <source>
        <dbReference type="EMBL" id="RHW18478.1"/>
    </source>
</evidence>
<feature type="domain" description="Flagellar basal-body/hook protein C-terminal" evidence="7">
    <location>
        <begin position="387"/>
        <end position="432"/>
    </location>
</feature>
<dbReference type="InterPro" id="IPR020013">
    <property type="entry name" value="Flagellar_FlgE/F/G"/>
</dbReference>
<keyword evidence="10" id="KW-0966">Cell projection</keyword>
<dbReference type="GO" id="GO:0009424">
    <property type="term" value="C:bacterial-type flagellum hook"/>
    <property type="evidence" value="ECO:0007669"/>
    <property type="project" value="TreeGrafter"/>
</dbReference>
<evidence type="ECO:0000259" key="6">
    <source>
        <dbReference type="Pfam" id="PF00460"/>
    </source>
</evidence>
<dbReference type="InterPro" id="IPR001444">
    <property type="entry name" value="Flag_bb_rod_N"/>
</dbReference>
<dbReference type="PANTHER" id="PTHR30435:SF1">
    <property type="entry name" value="FLAGELLAR HOOK PROTEIN FLGE"/>
    <property type="match status" value="1"/>
</dbReference>
<dbReference type="OrthoDB" id="8372879at2"/>
<dbReference type="GO" id="GO:0071978">
    <property type="term" value="P:bacterial-type flagellum-dependent swarming motility"/>
    <property type="evidence" value="ECO:0007669"/>
    <property type="project" value="TreeGrafter"/>
</dbReference>
<keyword evidence="10" id="KW-0969">Cilium</keyword>
<comment type="caution">
    <text evidence="10">The sequence shown here is derived from an EMBL/GenBank/DDBJ whole genome shotgun (WGS) entry which is preliminary data.</text>
</comment>
<reference evidence="10 11" key="1">
    <citation type="submission" date="2018-08" db="EMBL/GenBank/DDBJ databases">
        <title>The multiple taxonomic identification of Sphingomonas gilva.</title>
        <authorList>
            <person name="Zhu D."/>
            <person name="Zheng S."/>
        </authorList>
    </citation>
    <scope>NUCLEOTIDE SEQUENCE [LARGE SCALE GENOMIC DNA]</scope>
    <source>
        <strain evidence="10 11">ZDH117</strain>
    </source>
</reference>
<evidence type="ECO:0000256" key="3">
    <source>
        <dbReference type="ARBA" id="ARBA00019015"/>
    </source>
</evidence>
<dbReference type="RefSeq" id="WP_118863668.1">
    <property type="nucleotide sequence ID" value="NZ_QWLV01000002.1"/>
</dbReference>
<evidence type="ECO:0000256" key="5">
    <source>
        <dbReference type="RuleBase" id="RU362116"/>
    </source>
</evidence>
<dbReference type="NCBIfam" id="TIGR03506">
    <property type="entry name" value="FlgEFG_subfam"/>
    <property type="match status" value="1"/>
</dbReference>
<dbReference type="InterPro" id="IPR037058">
    <property type="entry name" value="Falgellar_hook_FlgE_sf"/>
</dbReference>
<comment type="subcellular location">
    <subcellularLocation>
        <location evidence="1 5">Bacterial flagellum basal body</location>
    </subcellularLocation>
</comment>
<evidence type="ECO:0000256" key="4">
    <source>
        <dbReference type="ARBA" id="ARBA00023143"/>
    </source>
</evidence>
<dbReference type="InterPro" id="IPR053967">
    <property type="entry name" value="LlgE_F_G-like_D1"/>
</dbReference>
<evidence type="ECO:0000259" key="8">
    <source>
        <dbReference type="Pfam" id="PF07559"/>
    </source>
</evidence>
<dbReference type="Pfam" id="PF07559">
    <property type="entry name" value="FlgE_D2"/>
    <property type="match status" value="1"/>
</dbReference>
<dbReference type="InterPro" id="IPR037925">
    <property type="entry name" value="FlgE/F/G-like"/>
</dbReference>
<accession>A0A396RPV1</accession>
<gene>
    <name evidence="10" type="ORF">D1610_08515</name>
</gene>